<dbReference type="EMBL" id="CAJVCH010528345">
    <property type="protein sequence ID" value="CAG7823088.1"/>
    <property type="molecule type" value="Genomic_DNA"/>
</dbReference>
<evidence type="ECO:0000313" key="2">
    <source>
        <dbReference type="EMBL" id="CAG7823088.1"/>
    </source>
</evidence>
<name>A0A8J2KY94_9HEXA</name>
<proteinExistence type="predicted"/>
<dbReference type="OrthoDB" id="6275292at2759"/>
<reference evidence="2" key="1">
    <citation type="submission" date="2021-06" db="EMBL/GenBank/DDBJ databases">
        <authorList>
            <person name="Hodson N. C."/>
            <person name="Mongue J. A."/>
            <person name="Jaron S. K."/>
        </authorList>
    </citation>
    <scope>NUCLEOTIDE SEQUENCE</scope>
</reference>
<evidence type="ECO:0000313" key="3">
    <source>
        <dbReference type="Proteomes" id="UP000708208"/>
    </source>
</evidence>
<dbReference type="InterPro" id="IPR010736">
    <property type="entry name" value="SHIPPO-rpt"/>
</dbReference>
<dbReference type="Proteomes" id="UP000708208">
    <property type="component" value="Unassembled WGS sequence"/>
</dbReference>
<gene>
    <name evidence="2" type="ORF">AFUS01_LOCUS33324</name>
</gene>
<dbReference type="AlphaFoldDB" id="A0A8J2KY94"/>
<dbReference type="Pfam" id="PF07004">
    <property type="entry name" value="SHIPPO-rpt"/>
    <property type="match status" value="1"/>
</dbReference>
<dbReference type="InterPro" id="IPR033557">
    <property type="entry name" value="CIMAP2"/>
</dbReference>
<keyword evidence="3" id="KW-1185">Reference proteome</keyword>
<dbReference type="PANTHER" id="PTHR34914:SF1">
    <property type="entry name" value="LYMPHOCYTE EXPANSION MOLECULE"/>
    <property type="match status" value="1"/>
</dbReference>
<sequence length="447" mass="51415">MEPLPRPFLSTVKGKLDRDLRANLESKWLPPLKSAIRQLKMSEEEEKGFIIDIRKYAETISPQELRQIPRNKVLPFLLHAIWKFQVRAAQTESEDQYGEGFDDEEENNEGSDVEEELTAEDLAVAEQSTKPASPEFHMRQQRYKILLDKVAPFYIERRSEQVFEKSDVDILSRKNLSRAVPVVTTRCGQNISVSSSSKQREDRCTVASLALQRRKVTLLQSGPCDIRGTTFRIVGSSLGPGDYDVTSSIQELLNKRISTRGPYDLFTQPNRFDVLHGYFKRPKLQLEPGMYGVHGSLKDILNSRCNLMKGRLSKMNRDQKVTGERIAISNPMWPTVDSEKQPGPGHYNIHDPEYKHTCWGENYWAFNISTEARPDLPSDYDNAPTRYRPEMADRSYCATGCGFKSNFRSKSTRLDFNKNSVLSERLRPKDIPPKEKARIVDECRWFL</sequence>
<accession>A0A8J2KY94</accession>
<comment type="caution">
    <text evidence="2">The sequence shown here is derived from an EMBL/GenBank/DDBJ whole genome shotgun (WGS) entry which is preliminary data.</text>
</comment>
<evidence type="ECO:0000256" key="1">
    <source>
        <dbReference type="SAM" id="MobiDB-lite"/>
    </source>
</evidence>
<organism evidence="2 3">
    <name type="scientific">Allacma fusca</name>
    <dbReference type="NCBI Taxonomy" id="39272"/>
    <lineage>
        <taxon>Eukaryota</taxon>
        <taxon>Metazoa</taxon>
        <taxon>Ecdysozoa</taxon>
        <taxon>Arthropoda</taxon>
        <taxon>Hexapoda</taxon>
        <taxon>Collembola</taxon>
        <taxon>Symphypleona</taxon>
        <taxon>Sminthuridae</taxon>
        <taxon>Allacma</taxon>
    </lineage>
</organism>
<protein>
    <submittedName>
        <fullName evidence="2">Uncharacterized protein</fullName>
    </submittedName>
</protein>
<dbReference type="PANTHER" id="PTHR34914">
    <property type="entry name" value="LYMPHOCYTE EXPANSION MOLECULE"/>
    <property type="match status" value="1"/>
</dbReference>
<feature type="region of interest" description="Disordered" evidence="1">
    <location>
        <begin position="93"/>
        <end position="115"/>
    </location>
</feature>